<dbReference type="Proteomes" id="UP001500301">
    <property type="component" value="Unassembled WGS sequence"/>
</dbReference>
<evidence type="ECO:0008006" key="4">
    <source>
        <dbReference type="Google" id="ProtNLM"/>
    </source>
</evidence>
<evidence type="ECO:0000313" key="2">
    <source>
        <dbReference type="EMBL" id="GAA3527041.1"/>
    </source>
</evidence>
<proteinExistence type="predicted"/>
<keyword evidence="1" id="KW-0732">Signal</keyword>
<feature type="signal peptide" evidence="1">
    <location>
        <begin position="1"/>
        <end position="27"/>
    </location>
</feature>
<reference evidence="3" key="1">
    <citation type="journal article" date="2019" name="Int. J. Syst. Evol. Microbiol.">
        <title>The Global Catalogue of Microorganisms (GCM) 10K type strain sequencing project: providing services to taxonomists for standard genome sequencing and annotation.</title>
        <authorList>
            <consortium name="The Broad Institute Genomics Platform"/>
            <consortium name="The Broad Institute Genome Sequencing Center for Infectious Disease"/>
            <person name="Wu L."/>
            <person name="Ma J."/>
        </authorList>
    </citation>
    <scope>NUCLEOTIDE SEQUENCE [LARGE SCALE GENOMIC DNA]</scope>
    <source>
        <strain evidence="3">JCM 17460</strain>
    </source>
</reference>
<sequence length="227" mass="23082">MRLRPPTPSFAVAVTALVVALGGTSYAAVQIGSADIRDGSVRSVDVRDGALRGKDLKNGTVRAKDLAAGVRKDIADSGRWLLVNAAGQIEAQSGGFAVAAAYPVLANTAAPPADNSLRAAGNVYISAGEDLRNNAIVTVIALQNQLDQNGDMITNGRAPGADANPEFAGEISASVCGLAGVVACAPAGTNTTSHFVVSPRNSDGSVTGPDARKRFYVVMSGDSSDRS</sequence>
<evidence type="ECO:0000313" key="3">
    <source>
        <dbReference type="Proteomes" id="UP001500301"/>
    </source>
</evidence>
<accession>A0ABP6V6F8</accession>
<dbReference type="EMBL" id="BAABBB010000008">
    <property type="protein sequence ID" value="GAA3527041.1"/>
    <property type="molecule type" value="Genomic_DNA"/>
</dbReference>
<protein>
    <recommendedName>
        <fullName evidence="4">SAF domain-containing protein</fullName>
    </recommendedName>
</protein>
<comment type="caution">
    <text evidence="2">The sequence shown here is derived from an EMBL/GenBank/DDBJ whole genome shotgun (WGS) entry which is preliminary data.</text>
</comment>
<evidence type="ECO:0000256" key="1">
    <source>
        <dbReference type="SAM" id="SignalP"/>
    </source>
</evidence>
<organism evidence="2 3">
    <name type="scientific">Nocardioides daeguensis</name>
    <dbReference type="NCBI Taxonomy" id="908359"/>
    <lineage>
        <taxon>Bacteria</taxon>
        <taxon>Bacillati</taxon>
        <taxon>Actinomycetota</taxon>
        <taxon>Actinomycetes</taxon>
        <taxon>Propionibacteriales</taxon>
        <taxon>Nocardioidaceae</taxon>
        <taxon>Nocardioides</taxon>
    </lineage>
</organism>
<feature type="chain" id="PRO_5046453181" description="SAF domain-containing protein" evidence="1">
    <location>
        <begin position="28"/>
        <end position="227"/>
    </location>
</feature>
<dbReference type="RefSeq" id="WP_218236702.1">
    <property type="nucleotide sequence ID" value="NZ_BAABBB010000008.1"/>
</dbReference>
<gene>
    <name evidence="2" type="ORF">GCM10022263_14620</name>
</gene>
<keyword evidence="3" id="KW-1185">Reference proteome</keyword>
<name>A0ABP6V6F8_9ACTN</name>